<proteinExistence type="predicted"/>
<dbReference type="GO" id="GO:0046872">
    <property type="term" value="F:metal ion binding"/>
    <property type="evidence" value="ECO:0007669"/>
    <property type="project" value="InterPro"/>
</dbReference>
<dbReference type="InterPro" id="IPR011249">
    <property type="entry name" value="Metalloenz_LuxS/M16"/>
</dbReference>
<reference evidence="3 4" key="1">
    <citation type="submission" date="2017-06" db="EMBL/GenBank/DDBJ databases">
        <authorList>
            <consortium name="Pathogen Informatics"/>
        </authorList>
    </citation>
    <scope>NUCLEOTIDE SEQUENCE [LARGE SCALE GENOMIC DNA]</scope>
    <source>
        <strain evidence="3 4">NCTC11291</strain>
    </source>
</reference>
<name>A0A239XMD7_STRAI</name>
<dbReference type="PANTHER" id="PTHR11851:SF134">
    <property type="entry name" value="ZINC-DEPENDENT PROTEASE"/>
    <property type="match status" value="1"/>
</dbReference>
<dbReference type="InterPro" id="IPR011765">
    <property type="entry name" value="Pept_M16_N"/>
</dbReference>
<protein>
    <submittedName>
        <fullName evidence="3">Insulinase, M16 family peptidase</fullName>
    </submittedName>
</protein>
<dbReference type="InterPro" id="IPR007863">
    <property type="entry name" value="Peptidase_M16_C"/>
</dbReference>
<organism evidence="3 4">
    <name type="scientific">Streptococcus acidominimus</name>
    <dbReference type="NCBI Taxonomy" id="1326"/>
    <lineage>
        <taxon>Bacteria</taxon>
        <taxon>Bacillati</taxon>
        <taxon>Bacillota</taxon>
        <taxon>Bacilli</taxon>
        <taxon>Lactobacillales</taxon>
        <taxon>Streptococcaceae</taxon>
        <taxon>Streptococcus</taxon>
    </lineage>
</organism>
<feature type="domain" description="Peptidase M16 N-terminal" evidence="1">
    <location>
        <begin position="59"/>
        <end position="175"/>
    </location>
</feature>
<accession>A0A239XMD7</accession>
<evidence type="ECO:0000259" key="1">
    <source>
        <dbReference type="Pfam" id="PF00675"/>
    </source>
</evidence>
<dbReference type="PANTHER" id="PTHR11851">
    <property type="entry name" value="METALLOPROTEASE"/>
    <property type="match status" value="1"/>
</dbReference>
<dbReference type="RefSeq" id="WP_095123677.1">
    <property type="nucleotide sequence ID" value="NZ_LT906454.1"/>
</dbReference>
<dbReference type="Gene3D" id="3.30.830.10">
    <property type="entry name" value="Metalloenzyme, LuxS/M16 peptidase-like"/>
    <property type="match status" value="2"/>
</dbReference>
<dbReference type="SUPFAM" id="SSF63411">
    <property type="entry name" value="LuxS/MPP-like metallohydrolase"/>
    <property type="match status" value="2"/>
</dbReference>
<sequence>MLKKMKAYQSLKLARHEVILDSGLRLLVLPRKGFTEKQVALSVPFGSITRGEARDGQTDEYPLGLAHFLEHKIFEGSDGSDVIEEFTALGLEANAYTSYQQTVYYFSTVNNINEGIDKLVNLVSDLQITEESIDKEKLIIQKELLMYEDDAEYQLSKGLLANLYPGSTLSEDIAGNAASVQNIGFNDLKRAYQRFYQWSQLTMVIVGDVDVDDVVNQVDESVKSTVNNVVEIETRSAVESSVGIKPVEPSGRLEMDVTQPKLGIGFRLAEQLDGFELQAYRVGLQLFLAMLFGLTSKTYQKWYEDGLLDYSFDFHLDVTNSFKCVSISLDTDQPIAMTAKIKTVLTKFKTSSDFSEDHLAVVKKETYGHFIKTLDTIDHLAGYLTLSLADGEDYLLTGEIIRHMTLADVYEIADHFVTNMEATSFTIFPK</sequence>
<dbReference type="EMBL" id="LT906454">
    <property type="protein sequence ID" value="SNV48121.1"/>
    <property type="molecule type" value="Genomic_DNA"/>
</dbReference>
<gene>
    <name evidence="3" type="ORF">SAMEA4504048_02469</name>
</gene>
<dbReference type="Pfam" id="PF00675">
    <property type="entry name" value="Peptidase_M16"/>
    <property type="match status" value="1"/>
</dbReference>
<dbReference type="KEGG" id="saco:SAME_02469"/>
<dbReference type="Pfam" id="PF05193">
    <property type="entry name" value="Peptidase_M16_C"/>
    <property type="match status" value="1"/>
</dbReference>
<evidence type="ECO:0000313" key="3">
    <source>
        <dbReference type="EMBL" id="SNV48121.1"/>
    </source>
</evidence>
<dbReference type="OrthoDB" id="9811314at2"/>
<dbReference type="NCBIfam" id="NF047421">
    <property type="entry name" value="YfmH_fam"/>
    <property type="match status" value="1"/>
</dbReference>
<dbReference type="Proteomes" id="UP000215144">
    <property type="component" value="Chromosome 1"/>
</dbReference>
<dbReference type="InterPro" id="IPR050361">
    <property type="entry name" value="MPP/UQCRC_Complex"/>
</dbReference>
<evidence type="ECO:0000259" key="2">
    <source>
        <dbReference type="Pfam" id="PF05193"/>
    </source>
</evidence>
<feature type="domain" description="Peptidase M16 C-terminal" evidence="2">
    <location>
        <begin position="184"/>
        <end position="364"/>
    </location>
</feature>
<evidence type="ECO:0000313" key="4">
    <source>
        <dbReference type="Proteomes" id="UP000215144"/>
    </source>
</evidence>
<dbReference type="AlphaFoldDB" id="A0A239XMD7"/>